<name>A0ABV1KTZ9_9BACL</name>
<dbReference type="Gene3D" id="3.30.565.10">
    <property type="entry name" value="Histidine kinase-like ATPase, C-terminal domain"/>
    <property type="match status" value="1"/>
</dbReference>
<dbReference type="SMART" id="SM00387">
    <property type="entry name" value="HATPase_c"/>
    <property type="match status" value="1"/>
</dbReference>
<dbReference type="CDD" id="cd00075">
    <property type="entry name" value="HATPase"/>
    <property type="match status" value="1"/>
</dbReference>
<evidence type="ECO:0000256" key="2">
    <source>
        <dbReference type="ARBA" id="ARBA00004651"/>
    </source>
</evidence>
<dbReference type="SUPFAM" id="SSF47384">
    <property type="entry name" value="Homodimeric domain of signal transducing histidine kinase"/>
    <property type="match status" value="1"/>
</dbReference>
<dbReference type="GO" id="GO:0016301">
    <property type="term" value="F:kinase activity"/>
    <property type="evidence" value="ECO:0007669"/>
    <property type="project" value="UniProtKB-KW"/>
</dbReference>
<dbReference type="InterPro" id="IPR003594">
    <property type="entry name" value="HATPase_dom"/>
</dbReference>
<keyword evidence="13" id="KW-0902">Two-component regulatory system</keyword>
<comment type="caution">
    <text evidence="18">The sequence shown here is derived from an EMBL/GenBank/DDBJ whole genome shotgun (WGS) entry which is preliminary data.</text>
</comment>
<evidence type="ECO:0000256" key="8">
    <source>
        <dbReference type="ARBA" id="ARBA00022692"/>
    </source>
</evidence>
<keyword evidence="7" id="KW-0808">Transferase</keyword>
<evidence type="ECO:0000256" key="5">
    <source>
        <dbReference type="ARBA" id="ARBA00022475"/>
    </source>
</evidence>
<keyword evidence="12 15" id="KW-1133">Transmembrane helix</keyword>
<reference evidence="18 19" key="1">
    <citation type="journal article" date="2023" name="Genome Announc.">
        <title>Pan-Genome Analyses of the Genus Cohnella and Proposal of the Novel Species Cohnella silvisoli sp. nov., Isolated from Forest Soil.</title>
        <authorList>
            <person name="Wang C."/>
            <person name="Mao L."/>
            <person name="Bao G."/>
            <person name="Zhu H."/>
        </authorList>
    </citation>
    <scope>NUCLEOTIDE SEQUENCE [LARGE SCALE GENOMIC DNA]</scope>
    <source>
        <strain evidence="18 19">NL03-T5-1</strain>
    </source>
</reference>
<dbReference type="Gene3D" id="6.10.340.10">
    <property type="match status" value="1"/>
</dbReference>
<comment type="catalytic activity">
    <reaction evidence="1">
        <text>ATP + protein L-histidine = ADP + protein N-phospho-L-histidine.</text>
        <dbReference type="EC" id="2.7.13.3"/>
    </reaction>
</comment>
<keyword evidence="10 18" id="KW-0418">Kinase</keyword>
<dbReference type="InterPro" id="IPR036097">
    <property type="entry name" value="HisK_dim/P_sf"/>
</dbReference>
<dbReference type="InterPro" id="IPR003661">
    <property type="entry name" value="HisK_dim/P_dom"/>
</dbReference>
<evidence type="ECO:0000256" key="12">
    <source>
        <dbReference type="ARBA" id="ARBA00022989"/>
    </source>
</evidence>
<keyword evidence="6" id="KW-0597">Phosphoprotein</keyword>
<dbReference type="InterPro" id="IPR050398">
    <property type="entry name" value="HssS/ArlS-like"/>
</dbReference>
<evidence type="ECO:0000256" key="7">
    <source>
        <dbReference type="ARBA" id="ARBA00022679"/>
    </source>
</evidence>
<sequence>MKLKNKFTLLTSSLIICILLIVDFVVYFLFINIATRNEIELLRSKSEQIIEKIGPLAIMNKEQQNRIMDYLPEDTIIRLLDLNMEVIREFKGENDIDLTEMDVPPAAMSKLAEIKDQKVLIVRVSILANQKLVGTFEIIEKMESLDTNMNLLVTILLCTTGGAVLLSVIGGLLLSRTVLKPISDSIRTMQEIESSLVFKKIPSRGKSNNELFIMTETFNRMMGRLEESFHKQQRFVSDASHELNTTLTIIEGYANMLRRWGTIDEKVHRESIEAIYEESKHMRTMTQQLLDLASSQQNEKLNVERFDMLACCKHVASLVSKLNSQSIVVHSADKEAWIEADAAKIKQLLLILIDNALKYSKRSIDIYVRNGTENLEIRIKDYGIGIPSSEIGHVFERFYRVDQSRHRKTGGTGLGLPIAQSIVKEHQGTIRIESAEGKGTEVIVHLPVS</sequence>
<evidence type="ECO:0000313" key="19">
    <source>
        <dbReference type="Proteomes" id="UP001493487"/>
    </source>
</evidence>
<protein>
    <recommendedName>
        <fullName evidence="4">Signal transduction histidine-protein kinase ArlS</fullName>
        <ecNumber evidence="3">2.7.13.3</ecNumber>
    </recommendedName>
</protein>
<keyword evidence="9" id="KW-0547">Nucleotide-binding</keyword>
<dbReference type="PROSITE" id="PS50109">
    <property type="entry name" value="HIS_KIN"/>
    <property type="match status" value="1"/>
</dbReference>
<feature type="domain" description="Histidine kinase" evidence="16">
    <location>
        <begin position="238"/>
        <end position="449"/>
    </location>
</feature>
<dbReference type="Pfam" id="PF18719">
    <property type="entry name" value="ArlS_N"/>
    <property type="match status" value="1"/>
</dbReference>
<evidence type="ECO:0000313" key="18">
    <source>
        <dbReference type="EMBL" id="MEQ4483492.1"/>
    </source>
</evidence>
<dbReference type="Proteomes" id="UP001493487">
    <property type="component" value="Unassembled WGS sequence"/>
</dbReference>
<evidence type="ECO:0000256" key="4">
    <source>
        <dbReference type="ARBA" id="ARBA00015735"/>
    </source>
</evidence>
<dbReference type="InterPro" id="IPR005467">
    <property type="entry name" value="His_kinase_dom"/>
</dbReference>
<dbReference type="InterPro" id="IPR004358">
    <property type="entry name" value="Sig_transdc_His_kin-like_C"/>
</dbReference>
<gene>
    <name evidence="18" type="ORF">QJS35_13935</name>
</gene>
<dbReference type="PANTHER" id="PTHR45528:SF12">
    <property type="entry name" value="SENSOR HISTIDINE KINASE ARSS"/>
    <property type="match status" value="1"/>
</dbReference>
<keyword evidence="19" id="KW-1185">Reference proteome</keyword>
<dbReference type="SMART" id="SM00388">
    <property type="entry name" value="HisKA"/>
    <property type="match status" value="1"/>
</dbReference>
<dbReference type="EMBL" id="JASKHM010000007">
    <property type="protein sequence ID" value="MEQ4483492.1"/>
    <property type="molecule type" value="Genomic_DNA"/>
</dbReference>
<dbReference type="Pfam" id="PF02518">
    <property type="entry name" value="HATPase_c"/>
    <property type="match status" value="1"/>
</dbReference>
<evidence type="ECO:0000256" key="3">
    <source>
        <dbReference type="ARBA" id="ARBA00012438"/>
    </source>
</evidence>
<dbReference type="InterPro" id="IPR003660">
    <property type="entry name" value="HAMP_dom"/>
</dbReference>
<keyword evidence="8 15" id="KW-0812">Transmembrane</keyword>
<keyword evidence="5" id="KW-1003">Cell membrane</keyword>
<dbReference type="Gene3D" id="1.10.287.130">
    <property type="match status" value="1"/>
</dbReference>
<dbReference type="InterPro" id="IPR041610">
    <property type="entry name" value="ArlS_N"/>
</dbReference>
<evidence type="ECO:0000256" key="10">
    <source>
        <dbReference type="ARBA" id="ARBA00022777"/>
    </source>
</evidence>
<dbReference type="PANTHER" id="PTHR45528">
    <property type="entry name" value="SENSOR HISTIDINE KINASE CPXA"/>
    <property type="match status" value="1"/>
</dbReference>
<accession>A0ABV1KTZ9</accession>
<keyword evidence="14 15" id="KW-0472">Membrane</keyword>
<organism evidence="18 19">
    <name type="scientific">Cohnella silvisoli</name>
    <dbReference type="NCBI Taxonomy" id="2873699"/>
    <lineage>
        <taxon>Bacteria</taxon>
        <taxon>Bacillati</taxon>
        <taxon>Bacillota</taxon>
        <taxon>Bacilli</taxon>
        <taxon>Bacillales</taxon>
        <taxon>Paenibacillaceae</taxon>
        <taxon>Cohnella</taxon>
    </lineage>
</organism>
<dbReference type="PRINTS" id="PR00344">
    <property type="entry name" value="BCTRLSENSOR"/>
</dbReference>
<evidence type="ECO:0000259" key="16">
    <source>
        <dbReference type="PROSITE" id="PS50109"/>
    </source>
</evidence>
<evidence type="ECO:0000259" key="17">
    <source>
        <dbReference type="PROSITE" id="PS50885"/>
    </source>
</evidence>
<dbReference type="PROSITE" id="PS50885">
    <property type="entry name" value="HAMP"/>
    <property type="match status" value="1"/>
</dbReference>
<dbReference type="SUPFAM" id="SSF55874">
    <property type="entry name" value="ATPase domain of HSP90 chaperone/DNA topoisomerase II/histidine kinase"/>
    <property type="match status" value="1"/>
</dbReference>
<evidence type="ECO:0000256" key="1">
    <source>
        <dbReference type="ARBA" id="ARBA00000085"/>
    </source>
</evidence>
<evidence type="ECO:0000256" key="11">
    <source>
        <dbReference type="ARBA" id="ARBA00022840"/>
    </source>
</evidence>
<dbReference type="CDD" id="cd00082">
    <property type="entry name" value="HisKA"/>
    <property type="match status" value="1"/>
</dbReference>
<feature type="transmembrane region" description="Helical" evidence="15">
    <location>
        <begin position="151"/>
        <end position="174"/>
    </location>
</feature>
<proteinExistence type="predicted"/>
<dbReference type="EC" id="2.7.13.3" evidence="3"/>
<evidence type="ECO:0000256" key="6">
    <source>
        <dbReference type="ARBA" id="ARBA00022553"/>
    </source>
</evidence>
<comment type="subcellular location">
    <subcellularLocation>
        <location evidence="2">Cell membrane</location>
        <topology evidence="2">Multi-pass membrane protein</topology>
    </subcellularLocation>
</comment>
<feature type="transmembrane region" description="Helical" evidence="15">
    <location>
        <begin position="12"/>
        <end position="35"/>
    </location>
</feature>
<evidence type="ECO:0000256" key="14">
    <source>
        <dbReference type="ARBA" id="ARBA00023136"/>
    </source>
</evidence>
<evidence type="ECO:0000256" key="15">
    <source>
        <dbReference type="SAM" id="Phobius"/>
    </source>
</evidence>
<dbReference type="InterPro" id="IPR036890">
    <property type="entry name" value="HATPase_C_sf"/>
</dbReference>
<evidence type="ECO:0000256" key="9">
    <source>
        <dbReference type="ARBA" id="ARBA00022741"/>
    </source>
</evidence>
<dbReference type="SMART" id="SM00304">
    <property type="entry name" value="HAMP"/>
    <property type="match status" value="1"/>
</dbReference>
<evidence type="ECO:0000256" key="13">
    <source>
        <dbReference type="ARBA" id="ARBA00023012"/>
    </source>
</evidence>
<dbReference type="Pfam" id="PF00512">
    <property type="entry name" value="HisKA"/>
    <property type="match status" value="1"/>
</dbReference>
<feature type="domain" description="HAMP" evidence="17">
    <location>
        <begin position="176"/>
        <end position="230"/>
    </location>
</feature>
<dbReference type="RefSeq" id="WP_232185778.1">
    <property type="nucleotide sequence ID" value="NZ_JAIOAP010000006.1"/>
</dbReference>
<keyword evidence="11" id="KW-0067">ATP-binding</keyword>